<evidence type="ECO:0000256" key="1">
    <source>
        <dbReference type="ARBA" id="ARBA00022737"/>
    </source>
</evidence>
<organism evidence="5 6">
    <name type="scientific">Desulforamulus putei DSM 12395</name>
    <dbReference type="NCBI Taxonomy" id="1121429"/>
    <lineage>
        <taxon>Bacteria</taxon>
        <taxon>Bacillati</taxon>
        <taxon>Bacillota</taxon>
        <taxon>Clostridia</taxon>
        <taxon>Eubacteriales</taxon>
        <taxon>Peptococcaceae</taxon>
        <taxon>Desulforamulus</taxon>
    </lineage>
</organism>
<dbReference type="RefSeq" id="WP_073239790.1">
    <property type="nucleotide sequence ID" value="NZ_FQUY01000022.1"/>
</dbReference>
<feature type="compositionally biased region" description="Gly residues" evidence="2">
    <location>
        <begin position="225"/>
        <end position="242"/>
    </location>
</feature>
<keyword evidence="6" id="KW-1185">Reference proteome</keyword>
<dbReference type="PROSITE" id="PS51272">
    <property type="entry name" value="SLH"/>
    <property type="match status" value="3"/>
</dbReference>
<protein>
    <submittedName>
        <fullName evidence="5">S-layer homology domain-containing protein</fullName>
    </submittedName>
</protein>
<dbReference type="Gene3D" id="2.60.40.10">
    <property type="entry name" value="Immunoglobulins"/>
    <property type="match status" value="1"/>
</dbReference>
<evidence type="ECO:0000313" key="6">
    <source>
        <dbReference type="Proteomes" id="UP000184148"/>
    </source>
</evidence>
<evidence type="ECO:0000256" key="3">
    <source>
        <dbReference type="SAM" id="SignalP"/>
    </source>
</evidence>
<feature type="chain" id="PRO_5012431784" evidence="3">
    <location>
        <begin position="26"/>
        <end position="1350"/>
    </location>
</feature>
<feature type="domain" description="SLH" evidence="4">
    <location>
        <begin position="89"/>
        <end position="151"/>
    </location>
</feature>
<evidence type="ECO:0000313" key="5">
    <source>
        <dbReference type="EMBL" id="SHF41180.1"/>
    </source>
</evidence>
<dbReference type="OrthoDB" id="174569at2"/>
<feature type="compositionally biased region" description="Basic and acidic residues" evidence="2">
    <location>
        <begin position="207"/>
        <end position="218"/>
    </location>
</feature>
<reference evidence="6" key="1">
    <citation type="submission" date="2016-11" db="EMBL/GenBank/DDBJ databases">
        <authorList>
            <person name="Varghese N."/>
            <person name="Submissions S."/>
        </authorList>
    </citation>
    <scope>NUCLEOTIDE SEQUENCE [LARGE SCALE GENOMIC DNA]</scope>
    <source>
        <strain evidence="6">DSM 12395</strain>
    </source>
</reference>
<dbReference type="PANTHER" id="PTHR43308">
    <property type="entry name" value="OUTER MEMBRANE PROTEIN ALPHA-RELATED"/>
    <property type="match status" value="1"/>
</dbReference>
<feature type="region of interest" description="Disordered" evidence="2">
    <location>
        <begin position="1167"/>
        <end position="1189"/>
    </location>
</feature>
<name>A0A1M5BFJ9_9FIRM</name>
<gene>
    <name evidence="5" type="ORF">SAMN02745133_02578</name>
</gene>
<dbReference type="PANTHER" id="PTHR43308:SF5">
    <property type="entry name" value="S-LAYER PROTEIN _ PEPTIDOGLYCAN ENDO-BETA-N-ACETYLGLUCOSAMINIDASE"/>
    <property type="match status" value="1"/>
</dbReference>
<keyword evidence="3" id="KW-0732">Signal</keyword>
<evidence type="ECO:0000256" key="2">
    <source>
        <dbReference type="SAM" id="MobiDB-lite"/>
    </source>
</evidence>
<dbReference type="InterPro" id="IPR001119">
    <property type="entry name" value="SLH_dom"/>
</dbReference>
<feature type="signal peptide" evidence="3">
    <location>
        <begin position="1"/>
        <end position="25"/>
    </location>
</feature>
<dbReference type="SUPFAM" id="SSF49299">
    <property type="entry name" value="PKD domain"/>
    <property type="match status" value="1"/>
</dbReference>
<dbReference type="EMBL" id="FQUY01000022">
    <property type="protein sequence ID" value="SHF41180.1"/>
    <property type="molecule type" value="Genomic_DNA"/>
</dbReference>
<dbReference type="STRING" id="1121429.SAMN02745133_02578"/>
<sequence>MKQKSKKIWLMVLVLSFLLCGSVFAGTLIFPDIAGHWAEQTIIRLVEKGVIKGYPDGTIRPDDTITRGEFAALLARNLELDTTEAEKEPPTFDDIDGHWSEKNIEALVDICLLDPADYDGSLKPDEPITRIEIIRMLVRAIGKGEAAKQFSGNTGFKDDEAINNSDKGYVSIAKEDDLISGYPDGNIRPDGGTTRGEAFELIDNLNEAKDKPDQEKPPADNTGNNEGGNSSGSSGGGSGGGSASHPKAQVAFELPAAAHTDTSITITPELKYAKTLTWSLAKETATGELQPIDLGKAVDGSLGKEGGTIVFKESGSYTLTATAVNYGGRETSCSKSITVYPVINAGFELPEYTHTDRTVTIKATASGLGSLDIVWSVVKDGEAVAWDTVIDGRLSNDGGTIAFKEKGSYDIAATITDATGRIFAHSEAVAVYPVAGVAFELPETAHTDTTIDLVTTLTEMDGLTADWRLTHNGEAVSIREYVEGELSNSGGTIRFKEKGVYALTARVTDKTGRVFETTATTTVYPVGSAGFYLPEITHTDTFIAVEATFQNIDTATAVWTLTKDGKPVALSDAIQGELTNDGGSIRFISKGEYVLKASFTDGAGRTYSYTSAVTVYPVPSFSFSLPATAHTDTAIPVITTAEEMDGLTVEWMVDNTYGFQDWSTYVDGKLNNNGGTIRFKHAGVYELVARVADATGRVFLFEYGNKTEVHPVLDIRFELPEATYTDRTIDLRTTGNIGVLPIEWVVTKDGKAVKLAEYVEGELNAQGGKIRFTEEGEYVLTASMTDALGRTFSYSSAVSVHPIPEIQLTLPHVSYVGEPVSVAIGGNHLDNLNTAWSISANGGDVAPYTDYASGSLSDEGGTITFVEKGSYTLTVTMTDALGRTFSDSSAITIYPIPEMLITLPPLSYGGEAIPVAVSGRDLAGLNITWSISVNGGAAVPYTDYASGTLSNSGGEISISTDKTIAVKIIAAATDKNNRSFTFTSDTVAVKPIAQCSFTLPSSVHAGTAFQVSMRNVSGLEGKSIVWSLSKDGNAASFTGSLTNSGGSIVINTTGTYTLTASVTDDAGRVFTHSESIAVTNAAPNAPTASATVTRTVKDHKFLVNFTVSASDPDGDAVTYEYSGISADGYYAAGSHTVKVRAKDAYGAYSDWTDINFTVANSAPSTPIITRTPNGNSVPPNTPVKITASSTDPDGDAITYIWEGRNAETQVYPLGKNTVRVKAVDAAGAESPWAAIVFFVADSTNGGGMTLTGPESVILEQGIEGATITEYTFTVPPVSGHSGSDFGRVRGYNVLTGAWDQLDYRTTTNGITFSRKLAPGVYSQLEFYYYTNHNCMYNKSNITYSVTYYFE</sequence>
<dbReference type="Pfam" id="PF00395">
    <property type="entry name" value="SLH"/>
    <property type="match status" value="3"/>
</dbReference>
<dbReference type="InterPro" id="IPR022409">
    <property type="entry name" value="PKD/Chitinase_dom"/>
</dbReference>
<proteinExistence type="predicted"/>
<feature type="domain" description="SLH" evidence="4">
    <location>
        <begin position="25"/>
        <end position="88"/>
    </location>
</feature>
<feature type="region of interest" description="Disordered" evidence="2">
    <location>
        <begin position="207"/>
        <end position="246"/>
    </location>
</feature>
<dbReference type="InterPro" id="IPR035986">
    <property type="entry name" value="PKD_dom_sf"/>
</dbReference>
<dbReference type="SMART" id="SM00089">
    <property type="entry name" value="PKD"/>
    <property type="match status" value="5"/>
</dbReference>
<keyword evidence="1" id="KW-0677">Repeat</keyword>
<accession>A0A1M5BFJ9</accession>
<evidence type="ECO:0000259" key="4">
    <source>
        <dbReference type="PROSITE" id="PS51272"/>
    </source>
</evidence>
<feature type="compositionally biased region" description="Polar residues" evidence="2">
    <location>
        <begin position="1167"/>
        <end position="1178"/>
    </location>
</feature>
<dbReference type="InterPro" id="IPR051465">
    <property type="entry name" value="Cell_Envelope_Struct_Comp"/>
</dbReference>
<dbReference type="InterPro" id="IPR013783">
    <property type="entry name" value="Ig-like_fold"/>
</dbReference>
<dbReference type="Proteomes" id="UP000184148">
    <property type="component" value="Unassembled WGS sequence"/>
</dbReference>
<feature type="domain" description="SLH" evidence="4">
    <location>
        <begin position="153"/>
        <end position="216"/>
    </location>
</feature>